<name>A0ABW2AZ82_9RHOB</name>
<reference evidence="3" key="1">
    <citation type="journal article" date="2019" name="Int. J. Syst. Evol. Microbiol.">
        <title>The Global Catalogue of Microorganisms (GCM) 10K type strain sequencing project: providing services to taxonomists for standard genome sequencing and annotation.</title>
        <authorList>
            <consortium name="The Broad Institute Genomics Platform"/>
            <consortium name="The Broad Institute Genome Sequencing Center for Infectious Disease"/>
            <person name="Wu L."/>
            <person name="Ma J."/>
        </authorList>
    </citation>
    <scope>NUCLEOTIDE SEQUENCE [LARGE SCALE GENOMIC DNA]</scope>
    <source>
        <strain evidence="3">CCUG 66188</strain>
    </source>
</reference>
<feature type="transmembrane region" description="Helical" evidence="1">
    <location>
        <begin position="125"/>
        <end position="143"/>
    </location>
</feature>
<keyword evidence="1" id="KW-0812">Transmembrane</keyword>
<sequence>MTNNNQQQAAAVEAAADGRGGLSQAELDELVASSDTGGRSVGGPIGTLLMLVALAWSLFQLYIASPFGLFNDTLARSIHLGFAVFLGIMAFPAARTKFQVALGIIVPLALAALFMVAAKQGIATWWIPLPAIGVAATVILGSPKDRVPIWEWALAIIGALAALYLFLFYREIANRVGAPITQDYVVAVIGILILLEATRRALGLP</sequence>
<protein>
    <recommendedName>
        <fullName evidence="4">C4-dicarboxylate ABC transporter permease</fullName>
    </recommendedName>
</protein>
<accession>A0ABW2AZ82</accession>
<evidence type="ECO:0000256" key="1">
    <source>
        <dbReference type="SAM" id="Phobius"/>
    </source>
</evidence>
<dbReference type="EMBL" id="JBHSWG010000001">
    <property type="protein sequence ID" value="MFC6758443.1"/>
    <property type="molecule type" value="Genomic_DNA"/>
</dbReference>
<feature type="transmembrane region" description="Helical" evidence="1">
    <location>
        <begin position="45"/>
        <end position="65"/>
    </location>
</feature>
<keyword evidence="3" id="KW-1185">Reference proteome</keyword>
<dbReference type="PANTHER" id="PTHR43849:SF2">
    <property type="entry name" value="BLL3936 PROTEIN"/>
    <property type="match status" value="1"/>
</dbReference>
<feature type="transmembrane region" description="Helical" evidence="1">
    <location>
        <begin position="77"/>
        <end position="94"/>
    </location>
</feature>
<dbReference type="Proteomes" id="UP001596353">
    <property type="component" value="Unassembled WGS sequence"/>
</dbReference>
<feature type="transmembrane region" description="Helical" evidence="1">
    <location>
        <begin position="100"/>
        <end position="118"/>
    </location>
</feature>
<keyword evidence="1" id="KW-1133">Transmembrane helix</keyword>
<organism evidence="2 3">
    <name type="scientific">Sulfitobacter porphyrae</name>
    <dbReference type="NCBI Taxonomy" id="1246864"/>
    <lineage>
        <taxon>Bacteria</taxon>
        <taxon>Pseudomonadati</taxon>
        <taxon>Pseudomonadota</taxon>
        <taxon>Alphaproteobacteria</taxon>
        <taxon>Rhodobacterales</taxon>
        <taxon>Roseobacteraceae</taxon>
        <taxon>Sulfitobacter</taxon>
    </lineage>
</organism>
<comment type="caution">
    <text evidence="2">The sequence shown here is derived from an EMBL/GenBank/DDBJ whole genome shotgun (WGS) entry which is preliminary data.</text>
</comment>
<evidence type="ECO:0000313" key="2">
    <source>
        <dbReference type="EMBL" id="MFC6758443.1"/>
    </source>
</evidence>
<proteinExistence type="predicted"/>
<feature type="transmembrane region" description="Helical" evidence="1">
    <location>
        <begin position="149"/>
        <end position="169"/>
    </location>
</feature>
<evidence type="ECO:0000313" key="3">
    <source>
        <dbReference type="Proteomes" id="UP001596353"/>
    </source>
</evidence>
<gene>
    <name evidence="2" type="ORF">ACFQFQ_01300</name>
</gene>
<evidence type="ECO:0008006" key="4">
    <source>
        <dbReference type="Google" id="ProtNLM"/>
    </source>
</evidence>
<feature type="transmembrane region" description="Helical" evidence="1">
    <location>
        <begin position="176"/>
        <end position="195"/>
    </location>
</feature>
<keyword evidence="1" id="KW-0472">Membrane</keyword>
<dbReference type="PANTHER" id="PTHR43849">
    <property type="entry name" value="BLL3936 PROTEIN"/>
    <property type="match status" value="1"/>
</dbReference>